<dbReference type="Proteomes" id="UP001060085">
    <property type="component" value="Linkage Group LG07"/>
</dbReference>
<accession>A0ACB9ZZK0</accession>
<evidence type="ECO:0000313" key="2">
    <source>
        <dbReference type="Proteomes" id="UP001060085"/>
    </source>
</evidence>
<name>A0ACB9ZZK0_CATRO</name>
<gene>
    <name evidence="1" type="ORF">M9H77_30607</name>
</gene>
<comment type="caution">
    <text evidence="1">The sequence shown here is derived from an EMBL/GenBank/DDBJ whole genome shotgun (WGS) entry which is preliminary data.</text>
</comment>
<keyword evidence="2" id="KW-1185">Reference proteome</keyword>
<dbReference type="EMBL" id="CM044707">
    <property type="protein sequence ID" value="KAI5653420.1"/>
    <property type="molecule type" value="Genomic_DNA"/>
</dbReference>
<reference evidence="2" key="1">
    <citation type="journal article" date="2023" name="Nat. Plants">
        <title>Single-cell RNA sequencing provides a high-resolution roadmap for understanding the multicellular compartmentation of specialized metabolism.</title>
        <authorList>
            <person name="Sun S."/>
            <person name="Shen X."/>
            <person name="Li Y."/>
            <person name="Li Y."/>
            <person name="Wang S."/>
            <person name="Li R."/>
            <person name="Zhang H."/>
            <person name="Shen G."/>
            <person name="Guo B."/>
            <person name="Wei J."/>
            <person name="Xu J."/>
            <person name="St-Pierre B."/>
            <person name="Chen S."/>
            <person name="Sun C."/>
        </authorList>
    </citation>
    <scope>NUCLEOTIDE SEQUENCE [LARGE SCALE GENOMIC DNA]</scope>
</reference>
<sequence>MSSTLGLFIFMEEDRSSMYRRTVPGVMGISSEFQLGVKRVFYLHMENRQWVTNRLLGKVVLKEILKETLTMRVFLMPLVQILNPMQRTTIMRRYLILKLKDGKTREYKQQRMTFVLIMGFRFHFQERGFGNLTYNYGVRQEEGSRGNGFYTSGDVSFFAASTPIETSTPLAAAFIPPRMSLSPTAASTPMGTSTPPAAASTPPATLTPFPQLPYSSLTPTSTPSSA</sequence>
<evidence type="ECO:0000313" key="1">
    <source>
        <dbReference type="EMBL" id="KAI5653420.1"/>
    </source>
</evidence>
<organism evidence="1 2">
    <name type="scientific">Catharanthus roseus</name>
    <name type="common">Madagascar periwinkle</name>
    <name type="synonym">Vinca rosea</name>
    <dbReference type="NCBI Taxonomy" id="4058"/>
    <lineage>
        <taxon>Eukaryota</taxon>
        <taxon>Viridiplantae</taxon>
        <taxon>Streptophyta</taxon>
        <taxon>Embryophyta</taxon>
        <taxon>Tracheophyta</taxon>
        <taxon>Spermatophyta</taxon>
        <taxon>Magnoliopsida</taxon>
        <taxon>eudicotyledons</taxon>
        <taxon>Gunneridae</taxon>
        <taxon>Pentapetalae</taxon>
        <taxon>asterids</taxon>
        <taxon>lamiids</taxon>
        <taxon>Gentianales</taxon>
        <taxon>Apocynaceae</taxon>
        <taxon>Rauvolfioideae</taxon>
        <taxon>Vinceae</taxon>
        <taxon>Catharanthinae</taxon>
        <taxon>Catharanthus</taxon>
    </lineage>
</organism>
<protein>
    <submittedName>
        <fullName evidence="1">Uncharacterized protein</fullName>
    </submittedName>
</protein>
<proteinExistence type="predicted"/>